<feature type="region of interest" description="Disordered" evidence="1">
    <location>
        <begin position="80"/>
        <end position="106"/>
    </location>
</feature>
<proteinExistence type="predicted"/>
<gene>
    <name evidence="2" type="ORF">MG293_010333</name>
</gene>
<accession>A0AAD4Y9T3</accession>
<name>A0AAD4Y9T3_OVIAM</name>
<dbReference type="EMBL" id="JAKZEL010000010">
    <property type="protein sequence ID" value="KAI4539938.1"/>
    <property type="molecule type" value="Genomic_DNA"/>
</dbReference>
<dbReference type="AlphaFoldDB" id="A0AAD4Y9T3"/>
<feature type="compositionally biased region" description="Basic and acidic residues" evidence="1">
    <location>
        <begin position="88"/>
        <end position="98"/>
    </location>
</feature>
<reference evidence="2" key="1">
    <citation type="submission" date="2022-03" db="EMBL/GenBank/DDBJ databases">
        <title>Genomic analyses of argali, domestic sheep and their hybrids provide insights into chromosomal evolution, heterosis and genetic basis of agronomic traits.</title>
        <authorList>
            <person name="Li M."/>
        </authorList>
    </citation>
    <scope>NUCLEOTIDE SEQUENCE</scope>
    <source>
        <strain evidence="2">CAU-MHL-2022a</strain>
        <tissue evidence="2">Skin</tissue>
    </source>
</reference>
<evidence type="ECO:0000256" key="1">
    <source>
        <dbReference type="SAM" id="MobiDB-lite"/>
    </source>
</evidence>
<protein>
    <submittedName>
        <fullName evidence="2">Uncharacterized protein</fullName>
    </submittedName>
</protein>
<evidence type="ECO:0000313" key="3">
    <source>
        <dbReference type="Proteomes" id="UP001214576"/>
    </source>
</evidence>
<dbReference type="Proteomes" id="UP001214576">
    <property type="component" value="Unassembled WGS sequence"/>
</dbReference>
<evidence type="ECO:0000313" key="2">
    <source>
        <dbReference type="EMBL" id="KAI4539938.1"/>
    </source>
</evidence>
<comment type="caution">
    <text evidence="2">The sequence shown here is derived from an EMBL/GenBank/DDBJ whole genome shotgun (WGS) entry which is preliminary data.</text>
</comment>
<keyword evidence="3" id="KW-1185">Reference proteome</keyword>
<sequence>MPARGPVPPPSASFLEKKLEEQLLRPPMAVPGAGLPAEASALHCEPRAQLLKLHSRKPGQPSPWWSGDPDRALFAASCRNANSGTPVQEKEEKGEKMTGGKSELLQ</sequence>
<organism evidence="2 3">
    <name type="scientific">Ovis ammon polii</name>
    <dbReference type="NCBI Taxonomy" id="230172"/>
    <lineage>
        <taxon>Eukaryota</taxon>
        <taxon>Metazoa</taxon>
        <taxon>Chordata</taxon>
        <taxon>Craniata</taxon>
        <taxon>Vertebrata</taxon>
        <taxon>Euteleostomi</taxon>
        <taxon>Mammalia</taxon>
        <taxon>Eutheria</taxon>
        <taxon>Laurasiatheria</taxon>
        <taxon>Artiodactyla</taxon>
        <taxon>Ruminantia</taxon>
        <taxon>Pecora</taxon>
        <taxon>Bovidae</taxon>
        <taxon>Caprinae</taxon>
        <taxon>Ovis</taxon>
    </lineage>
</organism>